<reference evidence="1 2" key="1">
    <citation type="journal article" date="2015" name="Genome Biol. Evol.">
        <title>Comparative Genomics of a Bacterivorous Green Alga Reveals Evolutionary Causalities and Consequences of Phago-Mixotrophic Mode of Nutrition.</title>
        <authorList>
            <person name="Burns J.A."/>
            <person name="Paasch A."/>
            <person name="Narechania A."/>
            <person name="Kim E."/>
        </authorList>
    </citation>
    <scope>NUCLEOTIDE SEQUENCE [LARGE SCALE GENOMIC DNA]</scope>
    <source>
        <strain evidence="1 2">PLY_AMNH</strain>
    </source>
</reference>
<dbReference type="Proteomes" id="UP001190700">
    <property type="component" value="Unassembled WGS sequence"/>
</dbReference>
<organism evidence="1 2">
    <name type="scientific">Cymbomonas tetramitiformis</name>
    <dbReference type="NCBI Taxonomy" id="36881"/>
    <lineage>
        <taxon>Eukaryota</taxon>
        <taxon>Viridiplantae</taxon>
        <taxon>Chlorophyta</taxon>
        <taxon>Pyramimonadophyceae</taxon>
        <taxon>Pyramimonadales</taxon>
        <taxon>Pyramimonadaceae</taxon>
        <taxon>Cymbomonas</taxon>
    </lineage>
</organism>
<evidence type="ECO:0000313" key="1">
    <source>
        <dbReference type="EMBL" id="KAK3276896.1"/>
    </source>
</evidence>
<accession>A0AAE0GF12</accession>
<comment type="caution">
    <text evidence="1">The sequence shown here is derived from an EMBL/GenBank/DDBJ whole genome shotgun (WGS) entry which is preliminary data.</text>
</comment>
<keyword evidence="2" id="KW-1185">Reference proteome</keyword>
<dbReference type="AlphaFoldDB" id="A0AAE0GF12"/>
<evidence type="ECO:0000313" key="2">
    <source>
        <dbReference type="Proteomes" id="UP001190700"/>
    </source>
</evidence>
<sequence>MTSASEASLAEANETSARVKSFVTDQGRRHPAFIRLLQDSLAAIIKGKTAQVEHYLACFKEERELEEYTTWIVEASCGSHLVSPLAK</sequence>
<protein>
    <submittedName>
        <fullName evidence="1">Uncharacterized protein</fullName>
    </submittedName>
</protein>
<dbReference type="EMBL" id="LGRX02006326">
    <property type="protein sequence ID" value="KAK3276896.1"/>
    <property type="molecule type" value="Genomic_DNA"/>
</dbReference>
<proteinExistence type="predicted"/>
<gene>
    <name evidence="1" type="ORF">CYMTET_15064</name>
</gene>
<name>A0AAE0GF12_9CHLO</name>